<dbReference type="Pfam" id="PF03140">
    <property type="entry name" value="DUF247"/>
    <property type="match status" value="2"/>
</dbReference>
<organism evidence="1 2">
    <name type="scientific">Dipteronia dyeriana</name>
    <dbReference type="NCBI Taxonomy" id="168575"/>
    <lineage>
        <taxon>Eukaryota</taxon>
        <taxon>Viridiplantae</taxon>
        <taxon>Streptophyta</taxon>
        <taxon>Embryophyta</taxon>
        <taxon>Tracheophyta</taxon>
        <taxon>Spermatophyta</taxon>
        <taxon>Magnoliopsida</taxon>
        <taxon>eudicotyledons</taxon>
        <taxon>Gunneridae</taxon>
        <taxon>Pentapetalae</taxon>
        <taxon>rosids</taxon>
        <taxon>malvids</taxon>
        <taxon>Sapindales</taxon>
        <taxon>Sapindaceae</taxon>
        <taxon>Hippocastanoideae</taxon>
        <taxon>Acereae</taxon>
        <taxon>Dipteronia</taxon>
    </lineage>
</organism>
<accession>A0AAD9UAV5</accession>
<evidence type="ECO:0000313" key="1">
    <source>
        <dbReference type="EMBL" id="KAK2650818.1"/>
    </source>
</evidence>
<dbReference type="Proteomes" id="UP001280121">
    <property type="component" value="Unassembled WGS sequence"/>
</dbReference>
<dbReference type="AlphaFoldDB" id="A0AAD9UAV5"/>
<dbReference type="EMBL" id="JANJYI010000005">
    <property type="protein sequence ID" value="KAK2650818.1"/>
    <property type="molecule type" value="Genomic_DNA"/>
</dbReference>
<proteinExistence type="predicted"/>
<dbReference type="PANTHER" id="PTHR31170:SF9">
    <property type="entry name" value="PROTEIN, PUTATIVE (DUF247)-RELATED"/>
    <property type="match status" value="1"/>
</dbReference>
<dbReference type="InterPro" id="IPR004158">
    <property type="entry name" value="DUF247_pln"/>
</dbReference>
<evidence type="ECO:0000313" key="2">
    <source>
        <dbReference type="Proteomes" id="UP001280121"/>
    </source>
</evidence>
<comment type="caution">
    <text evidence="1">The sequence shown here is derived from an EMBL/GenBank/DDBJ whole genome shotgun (WGS) entry which is preliminary data.</text>
</comment>
<keyword evidence="2" id="KW-1185">Reference proteome</keyword>
<sequence length="489" mass="56452">MSQESSVGDLELRDECCIYHVPHNFRLRKDVYTPLLVSIGPFHFGKVRLAAMEKQKPTAWELAGKIHVLPPTSRNTCHEGAKMSILNTTRNQSLESFQEIWKDQVETPPSAPPVFQVHMIRPVTTEKEILIHRFEPDGSPVYTDKINGHFIWDVDPEMMSHDSSDGHLEPLEPPNEHCIYEVPPNFRIRNDVYTPLLFSIGPLHYGKVGLAVMEQQKLEYYEKFCNRLYDDDPCLEEFMSFLQQHETRIRNTYCYVNGICPFASDVFQKMILHDSIFILELLLENHEGAKDGLLNQTLLKDALIRRDLVLLENQVPYFVLEKSYKLFYCIIHPSLLILSCNFLRICMPKEVLSLPRKEQEKIKVAHFTDLARSALVGIIPRDLGRSSGKFLVVPTATTLKKSGVRFVPGGCILDMKCTRRKFLVWQCELQMPHVDITTFSECFFGNIRSLEHCAYESMSSHFSNFLLLMRSLVDSEDDLDFLVTEKKVF</sequence>
<name>A0AAD9UAV5_9ROSI</name>
<gene>
    <name evidence="1" type="ORF">Ddye_018307</name>
</gene>
<protein>
    <submittedName>
        <fullName evidence="1">Uncharacterized protein</fullName>
    </submittedName>
</protein>
<dbReference type="PANTHER" id="PTHR31170">
    <property type="entry name" value="BNAC04G53230D PROTEIN"/>
    <property type="match status" value="1"/>
</dbReference>
<reference evidence="1" key="1">
    <citation type="journal article" date="2023" name="Plant J.">
        <title>Genome sequences and population genomics provide insights into the demographic history, inbreeding, and mutation load of two 'living fossil' tree species of Dipteronia.</title>
        <authorList>
            <person name="Feng Y."/>
            <person name="Comes H.P."/>
            <person name="Chen J."/>
            <person name="Zhu S."/>
            <person name="Lu R."/>
            <person name="Zhang X."/>
            <person name="Li P."/>
            <person name="Qiu J."/>
            <person name="Olsen K.M."/>
            <person name="Qiu Y."/>
        </authorList>
    </citation>
    <scope>NUCLEOTIDE SEQUENCE</scope>
    <source>
        <strain evidence="1">KIB01</strain>
    </source>
</reference>